<evidence type="ECO:0000259" key="2">
    <source>
        <dbReference type="PROSITE" id="PS51202"/>
    </source>
</evidence>
<reference evidence="3 4" key="1">
    <citation type="submission" date="2016-01" db="EMBL/GenBank/DDBJ databases">
        <title>Genome sequence of Clostridium neopropionicum X4, DSM-3847.</title>
        <authorList>
            <person name="Poehlein A."/>
            <person name="Beck M.H."/>
            <person name="Bengelsdorf F.R."/>
            <person name="Daniel R."/>
            <person name="Duerre P."/>
        </authorList>
    </citation>
    <scope>NUCLEOTIDE SEQUENCE [LARGE SCALE GENOMIC DNA]</scope>
    <source>
        <strain evidence="3 4">DSM-3847</strain>
    </source>
</reference>
<dbReference type="PANTHER" id="PTHR43833">
    <property type="entry name" value="POTASSIUM CHANNEL PROTEIN 2-RELATED-RELATED"/>
    <property type="match status" value="1"/>
</dbReference>
<accession>A0A136WIP5</accession>
<dbReference type="Pfam" id="PF02080">
    <property type="entry name" value="TrkA_C"/>
    <property type="match status" value="1"/>
</dbReference>
<feature type="domain" description="RCK N-terminal" evidence="1">
    <location>
        <begin position="1"/>
        <end position="118"/>
    </location>
</feature>
<name>A0A136WIP5_9FIRM</name>
<dbReference type="GO" id="GO:0008324">
    <property type="term" value="F:monoatomic cation transmembrane transporter activity"/>
    <property type="evidence" value="ECO:0007669"/>
    <property type="project" value="InterPro"/>
</dbReference>
<dbReference type="PANTHER" id="PTHR43833:SF7">
    <property type="entry name" value="KTR SYSTEM POTASSIUM UPTAKE PROTEIN C"/>
    <property type="match status" value="1"/>
</dbReference>
<feature type="domain" description="RCK C-terminal" evidence="2">
    <location>
        <begin position="134"/>
        <end position="214"/>
    </location>
</feature>
<dbReference type="RefSeq" id="WP_066084011.1">
    <property type="nucleotide sequence ID" value="NZ_LRVM01000001.1"/>
</dbReference>
<sequence>MKSFLIIGMGSFGHHLCRSFERQDCEIMIVDEKQENLEDMLPYVTSAKIGDCTNPDVLRSFDVASFDACFVCMGTNFQNSLQITSLLKEMGANKVYSKADEDIQAKFLLRNGADEVIYPEKTGADRVAVRASSDNIFDCIEISDDFYIMEIKPRLEWVGKTIGELDFRRKYHMNIMATKIGEEIFPMPRIDYTFHAEEHLMVLGHIDDIQKVIK</sequence>
<dbReference type="GO" id="GO:0006813">
    <property type="term" value="P:potassium ion transport"/>
    <property type="evidence" value="ECO:0007669"/>
    <property type="project" value="InterPro"/>
</dbReference>
<evidence type="ECO:0000259" key="1">
    <source>
        <dbReference type="PROSITE" id="PS51201"/>
    </source>
</evidence>
<dbReference type="InterPro" id="IPR003148">
    <property type="entry name" value="RCK_N"/>
</dbReference>
<dbReference type="Proteomes" id="UP000070539">
    <property type="component" value="Unassembled WGS sequence"/>
</dbReference>
<dbReference type="STRING" id="36847.CLNEO_05420"/>
<dbReference type="Pfam" id="PF02254">
    <property type="entry name" value="TrkA_N"/>
    <property type="match status" value="1"/>
</dbReference>
<comment type="caution">
    <text evidence="3">The sequence shown here is derived from an EMBL/GenBank/DDBJ whole genome shotgun (WGS) entry which is preliminary data.</text>
</comment>
<dbReference type="Gene3D" id="3.30.70.1450">
    <property type="entry name" value="Regulator of K+ conductance, C-terminal domain"/>
    <property type="match status" value="1"/>
</dbReference>
<gene>
    <name evidence="3" type="primary">ktrA</name>
    <name evidence="3" type="ORF">CLNEO_05420</name>
</gene>
<dbReference type="PROSITE" id="PS51202">
    <property type="entry name" value="RCK_C"/>
    <property type="match status" value="1"/>
</dbReference>
<dbReference type="EMBL" id="LRVM01000001">
    <property type="protein sequence ID" value="KXL54436.1"/>
    <property type="molecule type" value="Genomic_DNA"/>
</dbReference>
<dbReference type="Gene3D" id="3.40.50.720">
    <property type="entry name" value="NAD(P)-binding Rossmann-like Domain"/>
    <property type="match status" value="1"/>
</dbReference>
<keyword evidence="4" id="KW-1185">Reference proteome</keyword>
<dbReference type="InterPro" id="IPR036291">
    <property type="entry name" value="NAD(P)-bd_dom_sf"/>
</dbReference>
<dbReference type="OrthoDB" id="9776294at2"/>
<organism evidence="3 4">
    <name type="scientific">Anaerotignum neopropionicum</name>
    <dbReference type="NCBI Taxonomy" id="36847"/>
    <lineage>
        <taxon>Bacteria</taxon>
        <taxon>Bacillati</taxon>
        <taxon>Bacillota</taxon>
        <taxon>Clostridia</taxon>
        <taxon>Lachnospirales</taxon>
        <taxon>Anaerotignaceae</taxon>
        <taxon>Anaerotignum</taxon>
    </lineage>
</organism>
<dbReference type="InterPro" id="IPR036721">
    <property type="entry name" value="RCK_C_sf"/>
</dbReference>
<protein>
    <submittedName>
        <fullName evidence="3">Ktr system potassium uptake protein A</fullName>
    </submittedName>
</protein>
<proteinExistence type="predicted"/>
<dbReference type="SUPFAM" id="SSF51735">
    <property type="entry name" value="NAD(P)-binding Rossmann-fold domains"/>
    <property type="match status" value="1"/>
</dbReference>
<dbReference type="InterPro" id="IPR006037">
    <property type="entry name" value="RCK_C"/>
</dbReference>
<dbReference type="SUPFAM" id="SSF116726">
    <property type="entry name" value="TrkA C-terminal domain-like"/>
    <property type="match status" value="1"/>
</dbReference>
<dbReference type="PROSITE" id="PS51201">
    <property type="entry name" value="RCK_N"/>
    <property type="match status" value="1"/>
</dbReference>
<dbReference type="InterPro" id="IPR050721">
    <property type="entry name" value="Trk_Ktr_HKT_K-transport"/>
</dbReference>
<dbReference type="AlphaFoldDB" id="A0A136WIP5"/>
<evidence type="ECO:0000313" key="4">
    <source>
        <dbReference type="Proteomes" id="UP000070539"/>
    </source>
</evidence>
<evidence type="ECO:0000313" key="3">
    <source>
        <dbReference type="EMBL" id="KXL54436.1"/>
    </source>
</evidence>
<dbReference type="PATRIC" id="fig|36847.3.peg.672"/>